<dbReference type="EMBL" id="OD005956">
    <property type="protein sequence ID" value="CAD7412354.1"/>
    <property type="molecule type" value="Genomic_DNA"/>
</dbReference>
<name>A0A7R9H7V0_TIMPO</name>
<protein>
    <submittedName>
        <fullName evidence="1">Uncharacterized protein</fullName>
    </submittedName>
</protein>
<dbReference type="AlphaFoldDB" id="A0A7R9H7V0"/>
<gene>
    <name evidence="1" type="ORF">TPSB3V08_LOCUS8373</name>
</gene>
<reference evidence="1" key="1">
    <citation type="submission" date="2020-11" db="EMBL/GenBank/DDBJ databases">
        <authorList>
            <person name="Tran Van P."/>
        </authorList>
    </citation>
    <scope>NUCLEOTIDE SEQUENCE</scope>
</reference>
<sequence length="166" mass="18557">MIIGCGWCGRGRCAGSFTLHRPGRHGRKDDSTEDICENSYSDWRSGVPVVRNHSVIPRPKRRVTRNSISIFHQFLCINSLHHSEIFWYTLDSKLRTTQPSFNHNKALNPVTKPATHNPAATFSSNITDSIHTIKGNHIIQQPLFLATSPTPSIPSKAITSSSSHFL</sequence>
<evidence type="ECO:0000313" key="1">
    <source>
        <dbReference type="EMBL" id="CAD7412354.1"/>
    </source>
</evidence>
<organism evidence="1">
    <name type="scientific">Timema poppense</name>
    <name type="common">Walking stick</name>
    <dbReference type="NCBI Taxonomy" id="170557"/>
    <lineage>
        <taxon>Eukaryota</taxon>
        <taxon>Metazoa</taxon>
        <taxon>Ecdysozoa</taxon>
        <taxon>Arthropoda</taxon>
        <taxon>Hexapoda</taxon>
        <taxon>Insecta</taxon>
        <taxon>Pterygota</taxon>
        <taxon>Neoptera</taxon>
        <taxon>Polyneoptera</taxon>
        <taxon>Phasmatodea</taxon>
        <taxon>Timematodea</taxon>
        <taxon>Timematoidea</taxon>
        <taxon>Timematidae</taxon>
        <taxon>Timema</taxon>
    </lineage>
</organism>
<proteinExistence type="predicted"/>
<accession>A0A7R9H7V0</accession>